<organism evidence="2 3">
    <name type="scientific">Paraburkholderia xenovorans (strain LB400)</name>
    <dbReference type="NCBI Taxonomy" id="266265"/>
    <lineage>
        <taxon>Bacteria</taxon>
        <taxon>Pseudomonadati</taxon>
        <taxon>Pseudomonadota</taxon>
        <taxon>Betaproteobacteria</taxon>
        <taxon>Burkholderiales</taxon>
        <taxon>Burkholderiaceae</taxon>
        <taxon>Paraburkholderia</taxon>
    </lineage>
</organism>
<gene>
    <name evidence="2" type="ORF">Bxe_B1916</name>
</gene>
<keyword evidence="1" id="KW-0812">Transmembrane</keyword>
<evidence type="ECO:0000313" key="3">
    <source>
        <dbReference type="Proteomes" id="UP000001817"/>
    </source>
</evidence>
<feature type="transmembrane region" description="Helical" evidence="1">
    <location>
        <begin position="6"/>
        <end position="25"/>
    </location>
</feature>
<dbReference type="EMBL" id="CP000271">
    <property type="protein sequence ID" value="ABE34053.1"/>
    <property type="molecule type" value="Genomic_DNA"/>
</dbReference>
<dbReference type="eggNOG" id="COG0559">
    <property type="taxonomic scope" value="Bacteria"/>
</dbReference>
<protein>
    <submittedName>
        <fullName evidence="2">Uncharacterized protein</fullName>
    </submittedName>
</protein>
<feature type="transmembrane region" description="Helical" evidence="1">
    <location>
        <begin position="64"/>
        <end position="86"/>
    </location>
</feature>
<dbReference type="AlphaFoldDB" id="Q13PD6"/>
<dbReference type="Proteomes" id="UP000001817">
    <property type="component" value="Chromosome 2"/>
</dbReference>
<proteinExistence type="predicted"/>
<sequence length="107" mass="11415">MNGLVLTLIFAVLNNVGYGLLLLLLPSGLTNVFGSLGVPNFVHAPFYMPGAYPAYERVQLTGNFRIALLIAPVLDAALGVFCAPAWRLCRTRPGMIVRAAALPTVAM</sequence>
<keyword evidence="1" id="KW-0472">Membrane</keyword>
<feature type="transmembrane region" description="Helical" evidence="1">
    <location>
        <begin position="32"/>
        <end position="52"/>
    </location>
</feature>
<keyword evidence="1" id="KW-1133">Transmembrane helix</keyword>
<dbReference type="PATRIC" id="fig|266265.5.peg.5819"/>
<dbReference type="RefSeq" id="WP_011491403.1">
    <property type="nucleotide sequence ID" value="NC_007952.1"/>
</dbReference>
<reference evidence="2 3" key="1">
    <citation type="journal article" date="2006" name="Proc. Natl. Acad. Sci. U.S.A.">
        <title>Burkholderia xenovorans LB400 harbors a multi-replicon, 9.73-Mbp genome shaped for versatility.</title>
        <authorList>
            <person name="Chain P.S."/>
            <person name="Denef V.J."/>
            <person name="Konstantinidis K.T."/>
            <person name="Vergez L.M."/>
            <person name="Agullo L."/>
            <person name="Reyes V.L."/>
            <person name="Hauser L."/>
            <person name="Cordova M."/>
            <person name="Gomez L."/>
            <person name="Gonzalez M."/>
            <person name="Land M."/>
            <person name="Lao V."/>
            <person name="Larimer F."/>
            <person name="LiPuma J.J."/>
            <person name="Mahenthiralingam E."/>
            <person name="Malfatti S.A."/>
            <person name="Marx C.J."/>
            <person name="Parnell J.J."/>
            <person name="Ramette A."/>
            <person name="Richardson P."/>
            <person name="Seeger M."/>
            <person name="Smith D."/>
            <person name="Spilker T."/>
            <person name="Sul W.J."/>
            <person name="Tsoi T.V."/>
            <person name="Ulrich L.E."/>
            <person name="Zhulin I.B."/>
            <person name="Tiedje J.M."/>
        </authorList>
    </citation>
    <scope>NUCLEOTIDE SEQUENCE [LARGE SCALE GENOMIC DNA]</scope>
    <source>
        <strain evidence="2 3">LB400</strain>
    </source>
</reference>
<dbReference type="KEGG" id="bxb:DR64_7225"/>
<evidence type="ECO:0000256" key="1">
    <source>
        <dbReference type="SAM" id="Phobius"/>
    </source>
</evidence>
<evidence type="ECO:0000313" key="2">
    <source>
        <dbReference type="EMBL" id="ABE34053.1"/>
    </source>
</evidence>
<dbReference type="STRING" id="266265.Bxe_B1916"/>
<accession>Q13PD6</accession>
<keyword evidence="3" id="KW-1185">Reference proteome</keyword>
<name>Q13PD6_PARXL</name>
<dbReference type="KEGG" id="bxe:Bxe_B1916"/>